<name>A0AAW2IJY4_9LAMI</name>
<keyword evidence="4" id="KW-1015">Disulfide bond</keyword>
<dbReference type="AlphaFoldDB" id="A0AAW2IJY4"/>
<evidence type="ECO:0000256" key="7">
    <source>
        <dbReference type="RuleBase" id="RU004336"/>
    </source>
</evidence>
<comment type="caution">
    <text evidence="11">The sequence shown here is derived from an EMBL/GenBank/DDBJ whole genome shotgun (WGS) entry which is preliminary data.</text>
</comment>
<keyword evidence="5 7" id="KW-0326">Glycosidase</keyword>
<evidence type="ECO:0000256" key="3">
    <source>
        <dbReference type="ARBA" id="ARBA00022801"/>
    </source>
</evidence>
<feature type="transmembrane region" description="Helical" evidence="8">
    <location>
        <begin position="420"/>
        <end position="438"/>
    </location>
</feature>
<dbReference type="InterPro" id="IPR000490">
    <property type="entry name" value="Glyco_hydro_17"/>
</dbReference>
<evidence type="ECO:0000256" key="6">
    <source>
        <dbReference type="RuleBase" id="RU004335"/>
    </source>
</evidence>
<evidence type="ECO:0000256" key="1">
    <source>
        <dbReference type="ARBA" id="ARBA00008773"/>
    </source>
</evidence>
<feature type="domain" description="X8" evidence="10">
    <location>
        <begin position="320"/>
        <end position="405"/>
    </location>
</feature>
<organism evidence="11">
    <name type="scientific">Sesamum angustifolium</name>
    <dbReference type="NCBI Taxonomy" id="2727405"/>
    <lineage>
        <taxon>Eukaryota</taxon>
        <taxon>Viridiplantae</taxon>
        <taxon>Streptophyta</taxon>
        <taxon>Embryophyta</taxon>
        <taxon>Tracheophyta</taxon>
        <taxon>Spermatophyta</taxon>
        <taxon>Magnoliopsida</taxon>
        <taxon>eudicotyledons</taxon>
        <taxon>Gunneridae</taxon>
        <taxon>Pentapetalae</taxon>
        <taxon>asterids</taxon>
        <taxon>lamiids</taxon>
        <taxon>Lamiales</taxon>
        <taxon>Pedaliaceae</taxon>
        <taxon>Sesamum</taxon>
    </lineage>
</organism>
<reference evidence="11" key="2">
    <citation type="journal article" date="2024" name="Plant">
        <title>Genomic evolution and insights into agronomic trait innovations of Sesamum species.</title>
        <authorList>
            <person name="Miao H."/>
            <person name="Wang L."/>
            <person name="Qu L."/>
            <person name="Liu H."/>
            <person name="Sun Y."/>
            <person name="Le M."/>
            <person name="Wang Q."/>
            <person name="Wei S."/>
            <person name="Zheng Y."/>
            <person name="Lin W."/>
            <person name="Duan Y."/>
            <person name="Cao H."/>
            <person name="Xiong S."/>
            <person name="Wang X."/>
            <person name="Wei L."/>
            <person name="Li C."/>
            <person name="Ma Q."/>
            <person name="Ju M."/>
            <person name="Zhao R."/>
            <person name="Li G."/>
            <person name="Mu C."/>
            <person name="Tian Q."/>
            <person name="Mei H."/>
            <person name="Zhang T."/>
            <person name="Gao T."/>
            <person name="Zhang H."/>
        </authorList>
    </citation>
    <scope>NUCLEOTIDE SEQUENCE</scope>
    <source>
        <strain evidence="11">G01</strain>
    </source>
</reference>
<dbReference type="PROSITE" id="PS00587">
    <property type="entry name" value="GLYCOSYL_HYDROL_F17"/>
    <property type="match status" value="1"/>
</dbReference>
<dbReference type="GO" id="GO:0004553">
    <property type="term" value="F:hydrolase activity, hydrolyzing O-glycosyl compounds"/>
    <property type="evidence" value="ECO:0007669"/>
    <property type="project" value="InterPro"/>
</dbReference>
<dbReference type="Pfam" id="PF07983">
    <property type="entry name" value="X8"/>
    <property type="match status" value="1"/>
</dbReference>
<dbReference type="InterPro" id="IPR017853">
    <property type="entry name" value="GH"/>
</dbReference>
<comment type="similarity">
    <text evidence="1 6">Belongs to the glycosyl hydrolase 17 family.</text>
</comment>
<protein>
    <submittedName>
        <fullName evidence="11">Glucan endo-1,3-beta-glucosidase 8</fullName>
    </submittedName>
</protein>
<dbReference type="PANTHER" id="PTHR32227">
    <property type="entry name" value="GLUCAN ENDO-1,3-BETA-GLUCOSIDASE BG1-RELATED-RELATED"/>
    <property type="match status" value="1"/>
</dbReference>
<evidence type="ECO:0000256" key="9">
    <source>
        <dbReference type="SAM" id="SignalP"/>
    </source>
</evidence>
<evidence type="ECO:0000313" key="11">
    <source>
        <dbReference type="EMBL" id="KAL0282306.1"/>
    </source>
</evidence>
<keyword evidence="8" id="KW-1133">Transmembrane helix</keyword>
<dbReference type="Pfam" id="PF00332">
    <property type="entry name" value="Glyco_hydro_17"/>
    <property type="match status" value="1"/>
</dbReference>
<feature type="non-terminal residue" evidence="11">
    <location>
        <position position="439"/>
    </location>
</feature>
<accession>A0AAW2IJY4</accession>
<evidence type="ECO:0000256" key="5">
    <source>
        <dbReference type="ARBA" id="ARBA00023295"/>
    </source>
</evidence>
<dbReference type="InterPro" id="IPR012946">
    <property type="entry name" value="X8"/>
</dbReference>
<dbReference type="SMART" id="SM00768">
    <property type="entry name" value="X8"/>
    <property type="match status" value="1"/>
</dbReference>
<keyword evidence="3 7" id="KW-0378">Hydrolase</keyword>
<dbReference type="Gene3D" id="3.20.20.80">
    <property type="entry name" value="Glycosidases"/>
    <property type="match status" value="1"/>
</dbReference>
<dbReference type="EMBL" id="JACGWK010001829">
    <property type="protein sequence ID" value="KAL0282306.1"/>
    <property type="molecule type" value="Genomic_DNA"/>
</dbReference>
<evidence type="ECO:0000256" key="4">
    <source>
        <dbReference type="ARBA" id="ARBA00023157"/>
    </source>
</evidence>
<dbReference type="FunFam" id="3.20.20.80:FF:000008">
    <property type="entry name" value="Glucan endo-1,3-beta-glucosidase 5"/>
    <property type="match status" value="1"/>
</dbReference>
<dbReference type="GO" id="GO:0005975">
    <property type="term" value="P:carbohydrate metabolic process"/>
    <property type="evidence" value="ECO:0007669"/>
    <property type="project" value="InterPro"/>
</dbReference>
<dbReference type="InterPro" id="IPR044965">
    <property type="entry name" value="Glyco_hydro_17_plant"/>
</dbReference>
<gene>
    <name evidence="11" type="ORF">Sangu_2486800</name>
</gene>
<feature type="chain" id="PRO_5043520144" evidence="9">
    <location>
        <begin position="29"/>
        <end position="439"/>
    </location>
</feature>
<proteinExistence type="inferred from homology"/>
<evidence type="ECO:0000256" key="8">
    <source>
        <dbReference type="SAM" id="Phobius"/>
    </source>
</evidence>
<reference evidence="11" key="1">
    <citation type="submission" date="2020-06" db="EMBL/GenBank/DDBJ databases">
        <authorList>
            <person name="Li T."/>
            <person name="Hu X."/>
            <person name="Zhang T."/>
            <person name="Song X."/>
            <person name="Zhang H."/>
            <person name="Dai N."/>
            <person name="Sheng W."/>
            <person name="Hou X."/>
            <person name="Wei L."/>
        </authorList>
    </citation>
    <scope>NUCLEOTIDE SEQUENCE</scope>
    <source>
        <strain evidence="11">G01</strain>
        <tissue evidence="11">Leaf</tissue>
    </source>
</reference>
<evidence type="ECO:0000259" key="10">
    <source>
        <dbReference type="SMART" id="SM00768"/>
    </source>
</evidence>
<feature type="signal peptide" evidence="9">
    <location>
        <begin position="1"/>
        <end position="28"/>
    </location>
</feature>
<keyword evidence="8" id="KW-0472">Membrane</keyword>
<evidence type="ECO:0000256" key="2">
    <source>
        <dbReference type="ARBA" id="ARBA00022729"/>
    </source>
</evidence>
<dbReference type="SUPFAM" id="SSF51445">
    <property type="entry name" value="(Trans)glycosidases"/>
    <property type="match status" value="1"/>
</dbReference>
<keyword evidence="2 9" id="KW-0732">Signal</keyword>
<sequence>MLETPPMKMAWTAAFLIVLQFMFISVEGIGVNWGTQAAQNLPPSTIVQILKDNGISRIKLFDSDAWTVSHFAKTGIEVMLGVPNNQLASLAKHYDKAKDYVKENVTEAYKAGVDIRYIAVGNEPFLKSYNGSNHATTFPAMQNVQKALNEEGYGGKIKVTTPQNADVYKLRFSRPSAGQFRSDIRDVMLQIVGFLKENDAPFLVNVYPFLSLYQNPDFPVEFAFFDGGAQPVMDKGTAYTNMLDANLDTLVWSLRKAGAPKLKIILGEIGWPTDGNKDANVNMAKKFYNGFFKKMATKKGTPLYPGEMEYYLFSLTDENQKSIAPGDFERHWGSVPANVQYACQMADCTALNHDGSCDKTLDDKKKISYAFNMYYQMNNQDVRACDFEGLAHVVDQNASTNECLFPIGIESAGWKLGRPVGANAMVGLFVLLLLLLVIK</sequence>
<keyword evidence="8" id="KW-0812">Transmembrane</keyword>